<feature type="transmembrane region" description="Helical" evidence="1">
    <location>
        <begin position="165"/>
        <end position="190"/>
    </location>
</feature>
<dbReference type="Proteomes" id="UP000077002">
    <property type="component" value="Unassembled WGS sequence"/>
</dbReference>
<evidence type="ECO:0000313" key="3">
    <source>
        <dbReference type="Proteomes" id="UP000077002"/>
    </source>
</evidence>
<dbReference type="EMBL" id="LVKK01000002">
    <property type="protein sequence ID" value="OAG45304.1"/>
    <property type="molecule type" value="Genomic_DNA"/>
</dbReference>
<gene>
    <name evidence="2" type="ORF">AYO21_00652</name>
</gene>
<keyword evidence="1" id="KW-1133">Transmembrane helix</keyword>
<organism evidence="2 3">
    <name type="scientific">Fonsecaea monophora</name>
    <dbReference type="NCBI Taxonomy" id="254056"/>
    <lineage>
        <taxon>Eukaryota</taxon>
        <taxon>Fungi</taxon>
        <taxon>Dikarya</taxon>
        <taxon>Ascomycota</taxon>
        <taxon>Pezizomycotina</taxon>
        <taxon>Eurotiomycetes</taxon>
        <taxon>Chaetothyriomycetidae</taxon>
        <taxon>Chaetothyriales</taxon>
        <taxon>Herpotrichiellaceae</taxon>
        <taxon>Fonsecaea</taxon>
    </lineage>
</organism>
<reference evidence="2 3" key="1">
    <citation type="submission" date="2016-03" db="EMBL/GenBank/DDBJ databases">
        <title>Draft genome sequence of the Fonsecaea monophora CBS 269.37.</title>
        <authorList>
            <person name="Bombassaro A."/>
            <person name="Vinicius W.A."/>
            <person name="De Hoog S."/>
            <person name="Sun J."/>
            <person name="Souza E.M."/>
            <person name="Raittz R.T."/>
            <person name="Costa F."/>
            <person name="Leao A.C."/>
            <person name="Tadra-Sfeir M.Z."/>
            <person name="Baura V."/>
            <person name="Balsanelli E."/>
            <person name="Pedrosa F.O."/>
            <person name="Moreno L.F."/>
            <person name="Steffens M.B."/>
            <person name="Xi L."/>
            <person name="Bocca A.L."/>
            <person name="Felipe M.S."/>
            <person name="Teixeira M."/>
            <person name="Telles Filho F.Q."/>
            <person name="Azevedo C.M."/>
            <person name="Gomes R."/>
            <person name="Vicente V.A."/>
        </authorList>
    </citation>
    <scope>NUCLEOTIDE SEQUENCE [LARGE SCALE GENOMIC DNA]</scope>
    <source>
        <strain evidence="2 3">CBS 269.37</strain>
    </source>
</reference>
<dbReference type="RefSeq" id="XP_022517256.1">
    <property type="nucleotide sequence ID" value="XM_022650642.1"/>
</dbReference>
<keyword evidence="3" id="KW-1185">Reference proteome</keyword>
<dbReference type="OrthoDB" id="5428040at2759"/>
<comment type="caution">
    <text evidence="2">The sequence shown here is derived from an EMBL/GenBank/DDBJ whole genome shotgun (WGS) entry which is preliminary data.</text>
</comment>
<keyword evidence="1" id="KW-0812">Transmembrane</keyword>
<evidence type="ECO:0000256" key="1">
    <source>
        <dbReference type="SAM" id="Phobius"/>
    </source>
</evidence>
<feature type="transmembrane region" description="Helical" evidence="1">
    <location>
        <begin position="669"/>
        <end position="692"/>
    </location>
</feature>
<protein>
    <submittedName>
        <fullName evidence="2">Uncharacterized protein</fullName>
    </submittedName>
</protein>
<evidence type="ECO:0000313" key="2">
    <source>
        <dbReference type="EMBL" id="OAG45304.1"/>
    </source>
</evidence>
<feature type="transmembrane region" description="Helical" evidence="1">
    <location>
        <begin position="98"/>
        <end position="126"/>
    </location>
</feature>
<keyword evidence="1" id="KW-0472">Membrane</keyword>
<dbReference type="AlphaFoldDB" id="A0A177FLU3"/>
<feature type="transmembrane region" description="Helical" evidence="1">
    <location>
        <begin position="54"/>
        <end position="77"/>
    </location>
</feature>
<proteinExistence type="predicted"/>
<name>A0A177FLU3_9EURO</name>
<dbReference type="GeneID" id="34595834"/>
<accession>A0A177FLU3</accession>
<sequence>MAAKHGSSDLFELSTPSYYSSRDPLWAGTSLDRPLDTVTARRQEPGKVLDIGRYGFSVLSLGTLVISGAVGFLWFLWKADDRNHFWRWIVAGGHIAQAIALTALVIRFAVFAQAALCTSMLASLALQKFQVTLPNSVPMTLLQHQNNGPHQLVVNLLGSWKKGKAGVLGLLAVILMLTTTVVQFTSTILLSDLQISPISDVVRALSIPATINWDAGISSQATWSGDGYMLLAPSQYPAFAEYSQTESHRETVDGVHDTGTVMRAFMPVTQKSSREMLRSYKGIATTLDSRVVCARPTIKRASLDIGNVDECAGPRLSGDVSTDLSSVPRFRYHEDDKVTETFNCGTAVPNAQRPSEWSLMSCPVTQTAGIISAMDSIDEVLDPNSGTRYGMNTYMLYGVGQAYLLVNTTGSWGRWLNYCKRRKIFDDGGGPTVSNLTLASEQDYIKKGEWLDIPTNDPEITFSLSLCYSAFNVVDRDISADGLRNRTEPNMEWDYDNRTFSTDGIRRQLGTLRLNSSSGLSSPNDTLAERGILALAPFTSDASADSWVSNSTTRRRSRTGQAILLNANLGWKNTALTFCLDCQPSLENSSSISAAGADGAKGPSSLHPHHLSLMTTTLKATGHPAYALQSVFTNLFSMSYYDLALKFDEREDVQSSSFVLALRPMTWKAFASVLVLLIVHLALISVVVILFASQGEGVIGGGWASVNQLRSQSLNRWIDGHAAGKRDRWVGKEMKRRGEREKWVGVGGSGRIEVREVKTTGVDL</sequence>